<dbReference type="EMBL" id="JRKL02004375">
    <property type="protein sequence ID" value="KAF3952725.1"/>
    <property type="molecule type" value="Genomic_DNA"/>
</dbReference>
<dbReference type="Proteomes" id="UP000737018">
    <property type="component" value="Unassembled WGS sequence"/>
</dbReference>
<proteinExistence type="predicted"/>
<dbReference type="AlphaFoldDB" id="A0A8J4QF64"/>
<keyword evidence="2" id="KW-1185">Reference proteome</keyword>
<name>A0A8J4QF64_9ROSI</name>
<evidence type="ECO:0000313" key="1">
    <source>
        <dbReference type="EMBL" id="KAF3952725.1"/>
    </source>
</evidence>
<reference evidence="1" key="1">
    <citation type="submission" date="2020-03" db="EMBL/GenBank/DDBJ databases">
        <title>Castanea mollissima Vanexum genome sequencing.</title>
        <authorList>
            <person name="Staton M."/>
        </authorList>
    </citation>
    <scope>NUCLEOTIDE SEQUENCE</scope>
    <source>
        <tissue evidence="1">Leaf</tissue>
    </source>
</reference>
<evidence type="ECO:0000313" key="2">
    <source>
        <dbReference type="Proteomes" id="UP000737018"/>
    </source>
</evidence>
<gene>
    <name evidence="1" type="ORF">CMV_021744</name>
</gene>
<sequence>MDLNLDVLPRVPLKLKFGSASQRSVDLNFGCASQRFDGFEFGRASQRYLCLSVTPHRAPPKFQFLR</sequence>
<organism evidence="1 2">
    <name type="scientific">Castanea mollissima</name>
    <name type="common">Chinese chestnut</name>
    <dbReference type="NCBI Taxonomy" id="60419"/>
    <lineage>
        <taxon>Eukaryota</taxon>
        <taxon>Viridiplantae</taxon>
        <taxon>Streptophyta</taxon>
        <taxon>Embryophyta</taxon>
        <taxon>Tracheophyta</taxon>
        <taxon>Spermatophyta</taxon>
        <taxon>Magnoliopsida</taxon>
        <taxon>eudicotyledons</taxon>
        <taxon>Gunneridae</taxon>
        <taxon>Pentapetalae</taxon>
        <taxon>rosids</taxon>
        <taxon>fabids</taxon>
        <taxon>Fagales</taxon>
        <taxon>Fagaceae</taxon>
        <taxon>Castanea</taxon>
    </lineage>
</organism>
<accession>A0A8J4QF64</accession>
<protein>
    <submittedName>
        <fullName evidence="1">Uncharacterized protein</fullName>
    </submittedName>
</protein>
<comment type="caution">
    <text evidence="1">The sequence shown here is derived from an EMBL/GenBank/DDBJ whole genome shotgun (WGS) entry which is preliminary data.</text>
</comment>